<evidence type="ECO:0000256" key="5">
    <source>
        <dbReference type="ARBA" id="ARBA00035236"/>
    </source>
</evidence>
<feature type="compositionally biased region" description="Polar residues" evidence="8">
    <location>
        <begin position="718"/>
        <end position="733"/>
    </location>
</feature>
<evidence type="ECO:0000256" key="1">
    <source>
        <dbReference type="ARBA" id="ARBA00009364"/>
    </source>
</evidence>
<dbReference type="FunFam" id="3.10.450.80:FF:000001">
    <property type="entry name" value="60S ribosomal protein L44"/>
    <property type="match status" value="1"/>
</dbReference>
<dbReference type="GO" id="GO:0003735">
    <property type="term" value="F:structural constituent of ribosome"/>
    <property type="evidence" value="ECO:0007669"/>
    <property type="project" value="InterPro"/>
</dbReference>
<feature type="compositionally biased region" description="Polar residues" evidence="8">
    <location>
        <begin position="658"/>
        <end position="680"/>
    </location>
</feature>
<dbReference type="AlphaFoldDB" id="A0A8H8CFS3"/>
<evidence type="ECO:0000313" key="9">
    <source>
        <dbReference type="EMBL" id="KAG5164597.1"/>
    </source>
</evidence>
<protein>
    <recommendedName>
        <fullName evidence="5">Large ribosomal subunit protein eL42</fullName>
    </recommendedName>
    <alternativeName>
        <fullName evidence="4">60S ribosomal protein L41</fullName>
    </alternativeName>
    <alternativeName>
        <fullName evidence="6">60S ribosomal protein L44</fullName>
    </alternativeName>
</protein>
<evidence type="ECO:0000256" key="3">
    <source>
        <dbReference type="ARBA" id="ARBA00023274"/>
    </source>
</evidence>
<dbReference type="PANTHER" id="PTHR10369">
    <property type="entry name" value="60S RIBOSOMAL PROTEIN L36A/L44"/>
    <property type="match status" value="1"/>
</dbReference>
<comment type="similarity">
    <text evidence="1 7">Belongs to the eukaryotic ribosomal protein eL42 family.</text>
</comment>
<dbReference type="PROSITE" id="PS01172">
    <property type="entry name" value="RIBOSOMAL_L44E"/>
    <property type="match status" value="1"/>
</dbReference>
<accession>A0A8H8CFS3</accession>
<feature type="compositionally biased region" description="Low complexity" evidence="8">
    <location>
        <begin position="735"/>
        <end position="746"/>
    </location>
</feature>
<feature type="compositionally biased region" description="Low complexity" evidence="8">
    <location>
        <begin position="248"/>
        <end position="262"/>
    </location>
</feature>
<dbReference type="Gene3D" id="3.40.630.30">
    <property type="match status" value="1"/>
</dbReference>
<keyword evidence="3 7" id="KW-0687">Ribonucleoprotein</keyword>
<feature type="region of interest" description="Disordered" evidence="8">
    <location>
        <begin position="243"/>
        <end position="279"/>
    </location>
</feature>
<dbReference type="GO" id="GO:0005840">
    <property type="term" value="C:ribosome"/>
    <property type="evidence" value="ECO:0007669"/>
    <property type="project" value="UniProtKB-KW"/>
</dbReference>
<dbReference type="Gene3D" id="3.10.450.80">
    <property type="match status" value="1"/>
</dbReference>
<proteinExistence type="inferred from homology"/>
<feature type="region of interest" description="Disordered" evidence="8">
    <location>
        <begin position="656"/>
        <end position="790"/>
    </location>
</feature>
<feature type="compositionally biased region" description="Basic and acidic residues" evidence="8">
    <location>
        <begin position="268"/>
        <end position="279"/>
    </location>
</feature>
<name>A0A8H8CFS3_PSICU</name>
<comment type="caution">
    <text evidence="9">The sequence shown here is derived from an EMBL/GenBank/DDBJ whole genome shotgun (WGS) entry which is preliminary data.</text>
</comment>
<dbReference type="GO" id="GO:0006412">
    <property type="term" value="P:translation"/>
    <property type="evidence" value="ECO:0007669"/>
    <property type="project" value="InterPro"/>
</dbReference>
<evidence type="ECO:0000256" key="2">
    <source>
        <dbReference type="ARBA" id="ARBA00022980"/>
    </source>
</evidence>
<evidence type="ECO:0000256" key="4">
    <source>
        <dbReference type="ARBA" id="ARBA00029633"/>
    </source>
</evidence>
<keyword evidence="2 7" id="KW-0689">Ribosomal protein</keyword>
<sequence length="790" mass="89087">MVNIPKTRRTFCKGKTCKKHTPHKVTQYKKGKDSLFAQGKRRYDRKQSGYGGQTKPVFHKKAKTTKKVVLRLECTVCKYKMQLSLKRCKHFELGGEKKTKGAALTFVNDFLRLKMCERIARNTRFIIVVTMISIQLMRSTPHSSEMLVDDLHTREIHWMAGRVTVVKGLSGQDAHFDELQQYFYEMQKVTVETATPIDFVSFAACAYFFGVIMADCDAPEMEEGGDEDAEGELEEDTEPVLEADYPESSAPTSPPASSTASTFSIIDPNRETSQEPEDDRIIFERFSRLSEQDKVLKWREAFMAKVDDVGEEDVQYPSPSRCRIGVDSDNEDGPLSYVGKGKMPENGGSFLVPHSPDKFSAVMSNVSDDPESFINWPEDSPIDNDVQGQSSFTDDSPSLAAVPEVYNPISPVIVDKDFGREYLETPRYRAPVRRLPKPAVDPAYQALLYEEAVRHRDELRAKRIAEYERKQVKQARQLGLQIRPLPSTPTVASHPQKVNKPIGLIYLWNSQNLDDPLHMGECSLGFYITPEFRQKKHLVDALNDVVKQAFQDDQCHRLQSIVVENDDKLYTQQLLSATGFRHEGTRRRAFFSPTAQEWKDVTYFAMLATEWVYDNNNTSSSSVRLRTTSIWDEILTRHQRELDDLHRMKEKMLIRSPSLETIRQQVPLTAPSSHTSSDTRSTADSELHEGNRLSIHPPLQRKKLVLGAGAQARRPRQGSISAVGTSGSTSGQAMSPRSPTSPSVVRARYGPTVPASPTRPRKRSIGGQSLSSASSSSASSQWEFVERMDA</sequence>
<dbReference type="SUPFAM" id="SSF55729">
    <property type="entry name" value="Acyl-CoA N-acyltransferases (Nat)"/>
    <property type="match status" value="1"/>
</dbReference>
<dbReference type="InterPro" id="IPR016181">
    <property type="entry name" value="Acyl_CoA_acyltransferase"/>
</dbReference>
<reference evidence="9" key="1">
    <citation type="submission" date="2021-02" db="EMBL/GenBank/DDBJ databases">
        <title>Psilocybe cubensis genome.</title>
        <authorList>
            <person name="Mckernan K.J."/>
            <person name="Crawford S."/>
            <person name="Trippe A."/>
            <person name="Kane L.T."/>
            <person name="Mclaughlin S."/>
        </authorList>
    </citation>
    <scope>NUCLEOTIDE SEQUENCE [LARGE SCALE GENOMIC DNA]</scope>
    <source>
        <strain evidence="9">MGC-MH-2018</strain>
    </source>
</reference>
<feature type="compositionally biased region" description="Low complexity" evidence="8">
    <location>
        <begin position="769"/>
        <end position="780"/>
    </location>
</feature>
<dbReference type="EMBL" id="JAFIQS010000011">
    <property type="protein sequence ID" value="KAG5164597.1"/>
    <property type="molecule type" value="Genomic_DNA"/>
</dbReference>
<evidence type="ECO:0000256" key="6">
    <source>
        <dbReference type="ARBA" id="ARBA00035340"/>
    </source>
</evidence>
<evidence type="ECO:0000256" key="8">
    <source>
        <dbReference type="SAM" id="MobiDB-lite"/>
    </source>
</evidence>
<dbReference type="InterPro" id="IPR011332">
    <property type="entry name" value="Ribosomal_zn-bd"/>
</dbReference>
<dbReference type="Pfam" id="PF00935">
    <property type="entry name" value="Ribosomal_L44"/>
    <property type="match status" value="1"/>
</dbReference>
<dbReference type="GO" id="GO:1990904">
    <property type="term" value="C:ribonucleoprotein complex"/>
    <property type="evidence" value="ECO:0007669"/>
    <property type="project" value="UniProtKB-KW"/>
</dbReference>
<evidence type="ECO:0000256" key="7">
    <source>
        <dbReference type="RuleBase" id="RU000666"/>
    </source>
</evidence>
<feature type="compositionally biased region" description="Basic and acidic residues" evidence="8">
    <location>
        <begin position="681"/>
        <end position="691"/>
    </location>
</feature>
<dbReference type="InterPro" id="IPR000552">
    <property type="entry name" value="Ribosomal_eL44"/>
</dbReference>
<dbReference type="SUPFAM" id="SSF57829">
    <property type="entry name" value="Zn-binding ribosomal proteins"/>
    <property type="match status" value="1"/>
</dbReference>
<dbReference type="InterPro" id="IPR053708">
    <property type="entry name" value="Ribosomal_LSU_eL42"/>
</dbReference>
<organism evidence="9">
    <name type="scientific">Psilocybe cubensis</name>
    <name type="common">Psychedelic mushroom</name>
    <name type="synonym">Stropharia cubensis</name>
    <dbReference type="NCBI Taxonomy" id="181762"/>
    <lineage>
        <taxon>Eukaryota</taxon>
        <taxon>Fungi</taxon>
        <taxon>Dikarya</taxon>
        <taxon>Basidiomycota</taxon>
        <taxon>Agaricomycotina</taxon>
        <taxon>Agaricomycetes</taxon>
        <taxon>Agaricomycetidae</taxon>
        <taxon>Agaricales</taxon>
        <taxon>Agaricineae</taxon>
        <taxon>Strophariaceae</taxon>
        <taxon>Psilocybe</taxon>
    </lineage>
</organism>
<dbReference type="OrthoDB" id="2967263at2759"/>
<gene>
    <name evidence="9" type="ORF">JR316_010235</name>
</gene>